<dbReference type="GO" id="GO:0022857">
    <property type="term" value="F:transmembrane transporter activity"/>
    <property type="evidence" value="ECO:0007669"/>
    <property type="project" value="InterPro"/>
</dbReference>
<feature type="transmembrane region" description="Helical" evidence="4">
    <location>
        <begin position="172"/>
        <end position="191"/>
    </location>
</feature>
<feature type="transmembrane region" description="Helical" evidence="4">
    <location>
        <begin position="314"/>
        <end position="333"/>
    </location>
</feature>
<comment type="subcellular location">
    <subcellularLocation>
        <location evidence="1">Membrane</location>
        <topology evidence="1">Multi-pass membrane protein</topology>
    </subcellularLocation>
</comment>
<dbReference type="PANTHER" id="PTHR11360:SF315">
    <property type="entry name" value="TRANSPORTER MCH2-RELATED"/>
    <property type="match status" value="1"/>
</dbReference>
<feature type="transmembrane region" description="Helical" evidence="4">
    <location>
        <begin position="377"/>
        <end position="396"/>
    </location>
</feature>
<dbReference type="InterPro" id="IPR011701">
    <property type="entry name" value="MFS"/>
</dbReference>
<dbReference type="InterPro" id="IPR050327">
    <property type="entry name" value="Proton-linked_MCT"/>
</dbReference>
<feature type="domain" description="Major facilitator superfamily (MFS) profile" evidence="5">
    <location>
        <begin position="47"/>
        <end position="430"/>
    </location>
</feature>
<keyword evidence="7" id="KW-1185">Reference proteome</keyword>
<evidence type="ECO:0000313" key="7">
    <source>
        <dbReference type="Proteomes" id="UP001172681"/>
    </source>
</evidence>
<dbReference type="SUPFAM" id="SSF103473">
    <property type="entry name" value="MFS general substrate transporter"/>
    <property type="match status" value="1"/>
</dbReference>
<feature type="transmembrane region" description="Helical" evidence="4">
    <location>
        <begin position="146"/>
        <end position="165"/>
    </location>
</feature>
<feature type="transmembrane region" description="Helical" evidence="4">
    <location>
        <begin position="402"/>
        <end position="425"/>
    </location>
</feature>
<dbReference type="EMBL" id="JAPDRN010000105">
    <property type="protein sequence ID" value="KAJ9622820.1"/>
    <property type="molecule type" value="Genomic_DNA"/>
</dbReference>
<dbReference type="AlphaFoldDB" id="A0AA38XU57"/>
<evidence type="ECO:0000256" key="2">
    <source>
        <dbReference type="ARBA" id="ARBA00006727"/>
    </source>
</evidence>
<keyword evidence="4" id="KW-0812">Transmembrane</keyword>
<name>A0AA38XU57_9EURO</name>
<protein>
    <recommendedName>
        <fullName evidence="5">Major facilitator superfamily (MFS) profile domain-containing protein</fullName>
    </recommendedName>
</protein>
<dbReference type="PANTHER" id="PTHR11360">
    <property type="entry name" value="MONOCARBOXYLATE TRANSPORTER"/>
    <property type="match status" value="1"/>
</dbReference>
<dbReference type="GO" id="GO:0016020">
    <property type="term" value="C:membrane"/>
    <property type="evidence" value="ECO:0007669"/>
    <property type="project" value="UniProtKB-SubCell"/>
</dbReference>
<proteinExistence type="inferred from homology"/>
<reference evidence="6" key="1">
    <citation type="submission" date="2022-10" db="EMBL/GenBank/DDBJ databases">
        <title>Culturing micro-colonial fungi from biological soil crusts in the Mojave desert and describing Neophaeococcomyces mojavensis, and introducing the new genera and species Taxawa tesnikishii.</title>
        <authorList>
            <person name="Kurbessoian T."/>
            <person name="Stajich J.E."/>
        </authorList>
    </citation>
    <scope>NUCLEOTIDE SEQUENCE</scope>
    <source>
        <strain evidence="6">TK_35</strain>
    </source>
</reference>
<feature type="transmembrane region" description="Helical" evidence="4">
    <location>
        <begin position="249"/>
        <end position="272"/>
    </location>
</feature>
<sequence>MAASNCAQGDLAQSPASEKQDAVEEATSTALEERNKPPNGGYGWVCTVAAAVVNAHSWGFSSAYAVFLAYYLDHQVFKGATRLEYSFVGSLSLTMTFLVSPIATIATQRYGIRKTMFIGVIFETASLFCASLATQIWHLFLTQGLLFGMGLGMMFIPTTAVVPQWFTTKRSLASGISVSGAGLGGLMYSLVAEALIRQLGLVWAFRILGVLAFAVNVSCVLLIRDRREPTKVSFRKAALEVPLFKRADFNLLIGFSCFTIFGYFILIFSLAAYGVHIGLTSSQASLIAGLFNLGQAVGRPLIGYFSDTIGRIKMAGVATFLAGAITLAVWNAATNYGVLIFFALSEGTVAGNFWATIAPLVAEVLGLEKMPAGMNAVWLSIIIPATFSEPIAQIMVARTGSYLGAQLFAGFMYVAASACLAVLFWRQRRR</sequence>
<feature type="transmembrane region" description="Helical" evidence="4">
    <location>
        <begin position="87"/>
        <end position="105"/>
    </location>
</feature>
<organism evidence="6 7">
    <name type="scientific">Knufia peltigerae</name>
    <dbReference type="NCBI Taxonomy" id="1002370"/>
    <lineage>
        <taxon>Eukaryota</taxon>
        <taxon>Fungi</taxon>
        <taxon>Dikarya</taxon>
        <taxon>Ascomycota</taxon>
        <taxon>Pezizomycotina</taxon>
        <taxon>Eurotiomycetes</taxon>
        <taxon>Chaetothyriomycetidae</taxon>
        <taxon>Chaetothyriales</taxon>
        <taxon>Trichomeriaceae</taxon>
        <taxon>Knufia</taxon>
    </lineage>
</organism>
<comment type="caution">
    <text evidence="6">The sequence shown here is derived from an EMBL/GenBank/DDBJ whole genome shotgun (WGS) entry which is preliminary data.</text>
</comment>
<dbReference type="InterPro" id="IPR036259">
    <property type="entry name" value="MFS_trans_sf"/>
</dbReference>
<accession>A0AA38XU57</accession>
<dbReference type="CDD" id="cd17352">
    <property type="entry name" value="MFS_MCT_SLC16"/>
    <property type="match status" value="1"/>
</dbReference>
<dbReference type="InterPro" id="IPR020846">
    <property type="entry name" value="MFS_dom"/>
</dbReference>
<dbReference type="Gene3D" id="1.20.1250.20">
    <property type="entry name" value="MFS general substrate transporter like domains"/>
    <property type="match status" value="2"/>
</dbReference>
<feature type="transmembrane region" description="Helical" evidence="4">
    <location>
        <begin position="284"/>
        <end position="302"/>
    </location>
</feature>
<keyword evidence="4" id="KW-0472">Membrane</keyword>
<feature type="transmembrane region" description="Helical" evidence="4">
    <location>
        <begin position="42"/>
        <end position="67"/>
    </location>
</feature>
<feature type="region of interest" description="Disordered" evidence="3">
    <location>
        <begin position="1"/>
        <end position="35"/>
    </location>
</feature>
<gene>
    <name evidence="6" type="ORF">H2204_011429</name>
</gene>
<dbReference type="Pfam" id="PF07690">
    <property type="entry name" value="MFS_1"/>
    <property type="match status" value="1"/>
</dbReference>
<evidence type="ECO:0000313" key="6">
    <source>
        <dbReference type="EMBL" id="KAJ9622820.1"/>
    </source>
</evidence>
<feature type="transmembrane region" description="Helical" evidence="4">
    <location>
        <begin position="117"/>
        <end position="140"/>
    </location>
</feature>
<comment type="similarity">
    <text evidence="2">Belongs to the major facilitator superfamily. Monocarboxylate porter (TC 2.A.1.13) family.</text>
</comment>
<evidence type="ECO:0000256" key="3">
    <source>
        <dbReference type="SAM" id="MobiDB-lite"/>
    </source>
</evidence>
<feature type="transmembrane region" description="Helical" evidence="4">
    <location>
        <begin position="203"/>
        <end position="223"/>
    </location>
</feature>
<evidence type="ECO:0000259" key="5">
    <source>
        <dbReference type="PROSITE" id="PS50850"/>
    </source>
</evidence>
<evidence type="ECO:0000256" key="1">
    <source>
        <dbReference type="ARBA" id="ARBA00004141"/>
    </source>
</evidence>
<dbReference type="PROSITE" id="PS50850">
    <property type="entry name" value="MFS"/>
    <property type="match status" value="1"/>
</dbReference>
<feature type="transmembrane region" description="Helical" evidence="4">
    <location>
        <begin position="339"/>
        <end position="365"/>
    </location>
</feature>
<dbReference type="Proteomes" id="UP001172681">
    <property type="component" value="Unassembled WGS sequence"/>
</dbReference>
<evidence type="ECO:0000256" key="4">
    <source>
        <dbReference type="SAM" id="Phobius"/>
    </source>
</evidence>
<keyword evidence="4" id="KW-1133">Transmembrane helix</keyword>